<sequence length="357" mass="40746">MPMFTQGRTRLDLSPPPPACTNRAPDDDVIPNQVHFVYILKNTSHDFNFEFSHFLSIYAAWHYWRPQAIYLHTNVAADSRSVARARNGTAGKWNHYIFTFFNLTVHEVDVPTHAGNGVELQNIEHKSDFVRVKALYELGGVYIDFDVHPLRNIRPLRESGFRAIAGRQLGGQINSGTFMTARGGKLARLWMEQMHVAYTGGWTTHSNEVITRVGQRLVREPGEMLIMEQDAFAPGSWKDEDTDALFAVHGDAPSNLPPNDTSATTDVKLDLPSHDEAFADRWDHPERFPEWERDWSHTYLLHAFTPDRWHHKVPGFDHITPRYVLERRSNFARAVYPVAKVLLDQGLIGVEDSHTGL</sequence>
<dbReference type="InterPro" id="IPR029044">
    <property type="entry name" value="Nucleotide-diphossugar_trans"/>
</dbReference>
<protein>
    <recommendedName>
        <fullName evidence="5">Glycosyl transferase</fullName>
    </recommendedName>
</protein>
<reference evidence="3" key="1">
    <citation type="journal article" date="2023" name="Mol. Phylogenet. Evol.">
        <title>Genome-scale phylogeny and comparative genomics of the fungal order Sordariales.</title>
        <authorList>
            <person name="Hensen N."/>
            <person name="Bonometti L."/>
            <person name="Westerberg I."/>
            <person name="Brannstrom I.O."/>
            <person name="Guillou S."/>
            <person name="Cros-Aarteil S."/>
            <person name="Calhoun S."/>
            <person name="Haridas S."/>
            <person name="Kuo A."/>
            <person name="Mondo S."/>
            <person name="Pangilinan J."/>
            <person name="Riley R."/>
            <person name="LaButti K."/>
            <person name="Andreopoulos B."/>
            <person name="Lipzen A."/>
            <person name="Chen C."/>
            <person name="Yan M."/>
            <person name="Daum C."/>
            <person name="Ng V."/>
            <person name="Clum A."/>
            <person name="Steindorff A."/>
            <person name="Ohm R.A."/>
            <person name="Martin F."/>
            <person name="Silar P."/>
            <person name="Natvig D.O."/>
            <person name="Lalanne C."/>
            <person name="Gautier V."/>
            <person name="Ament-Velasquez S.L."/>
            <person name="Kruys A."/>
            <person name="Hutchinson M.I."/>
            <person name="Powell A.J."/>
            <person name="Barry K."/>
            <person name="Miller A.N."/>
            <person name="Grigoriev I.V."/>
            <person name="Debuchy R."/>
            <person name="Gladieux P."/>
            <person name="Hiltunen Thoren M."/>
            <person name="Johannesson H."/>
        </authorList>
    </citation>
    <scope>NUCLEOTIDE SEQUENCE</scope>
    <source>
        <strain evidence="3">CBS 333.67</strain>
    </source>
</reference>
<dbReference type="Proteomes" id="UP001273166">
    <property type="component" value="Unassembled WGS sequence"/>
</dbReference>
<accession>A0AAJ0GMV0</accession>
<gene>
    <name evidence="3" type="ORF">B0T15DRAFT_568643</name>
</gene>
<proteinExistence type="inferred from homology"/>
<evidence type="ECO:0000256" key="1">
    <source>
        <dbReference type="ARBA" id="ARBA00009003"/>
    </source>
</evidence>
<dbReference type="Gene3D" id="3.90.550.20">
    <property type="match status" value="1"/>
</dbReference>
<evidence type="ECO:0000313" key="4">
    <source>
        <dbReference type="Proteomes" id="UP001273166"/>
    </source>
</evidence>
<dbReference type="PANTHER" id="PTHR46830:SF2">
    <property type="entry name" value="ALPHA-1,4-N-ACETYLGLUCOSAMINYLTRANSFERASE"/>
    <property type="match status" value="1"/>
</dbReference>
<dbReference type="RefSeq" id="XP_062718657.1">
    <property type="nucleotide sequence ID" value="XM_062870777.1"/>
</dbReference>
<evidence type="ECO:0000313" key="3">
    <source>
        <dbReference type="EMBL" id="KAK3302877.1"/>
    </source>
</evidence>
<comment type="similarity">
    <text evidence="1">Belongs to the glycosyltransferase 32 family.</text>
</comment>
<dbReference type="GeneID" id="87889606"/>
<organism evidence="3 4">
    <name type="scientific">Chaetomium strumarium</name>
    <dbReference type="NCBI Taxonomy" id="1170767"/>
    <lineage>
        <taxon>Eukaryota</taxon>
        <taxon>Fungi</taxon>
        <taxon>Dikarya</taxon>
        <taxon>Ascomycota</taxon>
        <taxon>Pezizomycotina</taxon>
        <taxon>Sordariomycetes</taxon>
        <taxon>Sordariomycetidae</taxon>
        <taxon>Sordariales</taxon>
        <taxon>Chaetomiaceae</taxon>
        <taxon>Chaetomium</taxon>
    </lineage>
</organism>
<dbReference type="PANTHER" id="PTHR46830">
    <property type="entry name" value="TRANSFERASE, PUTATIVE-RELATED"/>
    <property type="match status" value="1"/>
</dbReference>
<evidence type="ECO:0000256" key="2">
    <source>
        <dbReference type="SAM" id="MobiDB-lite"/>
    </source>
</evidence>
<dbReference type="GO" id="GO:1901135">
    <property type="term" value="P:carbohydrate derivative metabolic process"/>
    <property type="evidence" value="ECO:0007669"/>
    <property type="project" value="UniProtKB-ARBA"/>
</dbReference>
<dbReference type="Pfam" id="PF04488">
    <property type="entry name" value="Gly_transf_sug"/>
    <property type="match status" value="1"/>
</dbReference>
<comment type="caution">
    <text evidence="3">The sequence shown here is derived from an EMBL/GenBank/DDBJ whole genome shotgun (WGS) entry which is preliminary data.</text>
</comment>
<dbReference type="InterPro" id="IPR007577">
    <property type="entry name" value="GlycoTrfase_DXD_sugar-bd_CS"/>
</dbReference>
<feature type="region of interest" description="Disordered" evidence="2">
    <location>
        <begin position="1"/>
        <end position="25"/>
    </location>
</feature>
<evidence type="ECO:0008006" key="5">
    <source>
        <dbReference type="Google" id="ProtNLM"/>
    </source>
</evidence>
<name>A0AAJ0GMV0_9PEZI</name>
<dbReference type="EMBL" id="JAUDZG010000006">
    <property type="protein sequence ID" value="KAK3302877.1"/>
    <property type="molecule type" value="Genomic_DNA"/>
</dbReference>
<keyword evidence="4" id="KW-1185">Reference proteome</keyword>
<dbReference type="AlphaFoldDB" id="A0AAJ0GMV0"/>
<reference evidence="3" key="2">
    <citation type="submission" date="2023-06" db="EMBL/GenBank/DDBJ databases">
        <authorList>
            <consortium name="Lawrence Berkeley National Laboratory"/>
            <person name="Mondo S.J."/>
            <person name="Hensen N."/>
            <person name="Bonometti L."/>
            <person name="Westerberg I."/>
            <person name="Brannstrom I.O."/>
            <person name="Guillou S."/>
            <person name="Cros-Aarteil S."/>
            <person name="Calhoun S."/>
            <person name="Haridas S."/>
            <person name="Kuo A."/>
            <person name="Pangilinan J."/>
            <person name="Riley R."/>
            <person name="Labutti K."/>
            <person name="Andreopoulos B."/>
            <person name="Lipzen A."/>
            <person name="Chen C."/>
            <person name="Yanf M."/>
            <person name="Daum C."/>
            <person name="Ng V."/>
            <person name="Clum A."/>
            <person name="Steindorff A."/>
            <person name="Ohm R."/>
            <person name="Martin F."/>
            <person name="Silar P."/>
            <person name="Natvig D."/>
            <person name="Lalanne C."/>
            <person name="Gautier V."/>
            <person name="Ament-Velasquez S.L."/>
            <person name="Kruys A."/>
            <person name="Hutchinson M.I."/>
            <person name="Powell A.J."/>
            <person name="Barry K."/>
            <person name="Miller A.N."/>
            <person name="Grigoriev I.V."/>
            <person name="Debuchy R."/>
            <person name="Gladieux P."/>
            <person name="Thoren M.H."/>
            <person name="Johannesson H."/>
        </authorList>
    </citation>
    <scope>NUCLEOTIDE SEQUENCE</scope>
    <source>
        <strain evidence="3">CBS 333.67</strain>
    </source>
</reference>
<dbReference type="SUPFAM" id="SSF53448">
    <property type="entry name" value="Nucleotide-diphospho-sugar transferases"/>
    <property type="match status" value="1"/>
</dbReference>